<name>A0ABP6ZX13_9PSEU</name>
<accession>A0ABP6ZX13</accession>
<feature type="compositionally biased region" description="Low complexity" evidence="1">
    <location>
        <begin position="36"/>
        <end position="49"/>
    </location>
</feature>
<proteinExistence type="predicted"/>
<sequence>MNSLIKLVFLAAVAVAGIAACTSAPAPENNAAPQMTPSSAPAETPAPPSVVTEVVTSTVTHPPKPQAVKSDGRLGYGALKLGMTLDEARAAGLTTLTWESDGDGICVGDDRIAVSRKHGVVRISLPADARTSRGIGTGSTFAEVRRAYPNATEYRSGWSVDLDGTHLYSFTGEPGNDANEVVTAKLGVKATDCSMYLL</sequence>
<feature type="chain" id="PRO_5046184724" description="Lipoprotein" evidence="2">
    <location>
        <begin position="27"/>
        <end position="198"/>
    </location>
</feature>
<dbReference type="PROSITE" id="PS51257">
    <property type="entry name" value="PROKAR_LIPOPROTEIN"/>
    <property type="match status" value="1"/>
</dbReference>
<evidence type="ECO:0000256" key="1">
    <source>
        <dbReference type="SAM" id="MobiDB-lite"/>
    </source>
</evidence>
<reference evidence="4" key="1">
    <citation type="journal article" date="2019" name="Int. J. Syst. Evol. Microbiol.">
        <title>The Global Catalogue of Microorganisms (GCM) 10K type strain sequencing project: providing services to taxonomists for standard genome sequencing and annotation.</title>
        <authorList>
            <consortium name="The Broad Institute Genomics Platform"/>
            <consortium name="The Broad Institute Genome Sequencing Center for Infectious Disease"/>
            <person name="Wu L."/>
            <person name="Ma J."/>
        </authorList>
    </citation>
    <scope>NUCLEOTIDE SEQUENCE [LARGE SCALE GENOMIC DNA]</scope>
    <source>
        <strain evidence="4">JCM 17494</strain>
    </source>
</reference>
<dbReference type="Proteomes" id="UP001500711">
    <property type="component" value="Unassembled WGS sequence"/>
</dbReference>
<keyword evidence="2" id="KW-0732">Signal</keyword>
<feature type="signal peptide" evidence="2">
    <location>
        <begin position="1"/>
        <end position="26"/>
    </location>
</feature>
<evidence type="ECO:0000313" key="3">
    <source>
        <dbReference type="EMBL" id="GAA3620227.1"/>
    </source>
</evidence>
<feature type="region of interest" description="Disordered" evidence="1">
    <location>
        <begin position="27"/>
        <end position="49"/>
    </location>
</feature>
<evidence type="ECO:0008006" key="5">
    <source>
        <dbReference type="Google" id="ProtNLM"/>
    </source>
</evidence>
<evidence type="ECO:0000256" key="2">
    <source>
        <dbReference type="SAM" id="SignalP"/>
    </source>
</evidence>
<dbReference type="RefSeq" id="WP_346126992.1">
    <property type="nucleotide sequence ID" value="NZ_BAABBE010000001.1"/>
</dbReference>
<keyword evidence="4" id="KW-1185">Reference proteome</keyword>
<organism evidence="3 4">
    <name type="scientific">Lentzea roselyniae</name>
    <dbReference type="NCBI Taxonomy" id="531940"/>
    <lineage>
        <taxon>Bacteria</taxon>
        <taxon>Bacillati</taxon>
        <taxon>Actinomycetota</taxon>
        <taxon>Actinomycetes</taxon>
        <taxon>Pseudonocardiales</taxon>
        <taxon>Pseudonocardiaceae</taxon>
        <taxon>Lentzea</taxon>
    </lineage>
</organism>
<comment type="caution">
    <text evidence="3">The sequence shown here is derived from an EMBL/GenBank/DDBJ whole genome shotgun (WGS) entry which is preliminary data.</text>
</comment>
<gene>
    <name evidence="3" type="ORF">GCM10022267_02950</name>
</gene>
<protein>
    <recommendedName>
        <fullName evidence="5">Lipoprotein</fullName>
    </recommendedName>
</protein>
<evidence type="ECO:0000313" key="4">
    <source>
        <dbReference type="Proteomes" id="UP001500711"/>
    </source>
</evidence>
<dbReference type="EMBL" id="BAABBE010000001">
    <property type="protein sequence ID" value="GAA3620227.1"/>
    <property type="molecule type" value="Genomic_DNA"/>
</dbReference>